<sequence length="180" mass="20442">MAPSLNGFAEELECPGESVSEERNVSEDDPLFTVPARLTEYLEIFGADLEVKHHMAALRARTPEEVAELEDDHAYELDLLDELLEELEGQVMVALQDPKQGIEGVIRFWNTTWVSRMSEVLNSLESDDLADDEKRGAEEIGVVWDRPGSPEVSQRSENLYDGGFAEYWLNELEKIKAEWL</sequence>
<proteinExistence type="predicted"/>
<feature type="region of interest" description="Disordered" evidence="1">
    <location>
        <begin position="1"/>
        <end position="27"/>
    </location>
</feature>
<evidence type="ECO:0000313" key="2">
    <source>
        <dbReference type="EMBL" id="KAG7294406.1"/>
    </source>
</evidence>
<dbReference type="EMBL" id="JAHCVI010000001">
    <property type="protein sequence ID" value="KAG7294406.1"/>
    <property type="molecule type" value="Genomic_DNA"/>
</dbReference>
<protein>
    <submittedName>
        <fullName evidence="2">Uncharacterized protein</fullName>
    </submittedName>
</protein>
<evidence type="ECO:0000313" key="3">
    <source>
        <dbReference type="Proteomes" id="UP001197093"/>
    </source>
</evidence>
<evidence type="ECO:0000256" key="1">
    <source>
        <dbReference type="SAM" id="MobiDB-lite"/>
    </source>
</evidence>
<organism evidence="2 3">
    <name type="scientific">Staphylotrichum longicolle</name>
    <dbReference type="NCBI Taxonomy" id="669026"/>
    <lineage>
        <taxon>Eukaryota</taxon>
        <taxon>Fungi</taxon>
        <taxon>Dikarya</taxon>
        <taxon>Ascomycota</taxon>
        <taxon>Pezizomycotina</taxon>
        <taxon>Sordariomycetes</taxon>
        <taxon>Sordariomycetidae</taxon>
        <taxon>Sordariales</taxon>
        <taxon>Chaetomiaceae</taxon>
        <taxon>Staphylotrichum</taxon>
    </lineage>
</organism>
<comment type="caution">
    <text evidence="2">The sequence shown here is derived from an EMBL/GenBank/DDBJ whole genome shotgun (WGS) entry which is preliminary data.</text>
</comment>
<keyword evidence="3" id="KW-1185">Reference proteome</keyword>
<reference evidence="2" key="1">
    <citation type="submission" date="2023-02" db="EMBL/GenBank/DDBJ databases">
        <authorList>
            <person name="Palmer J.M."/>
        </authorList>
    </citation>
    <scope>NUCLEOTIDE SEQUENCE</scope>
    <source>
        <strain evidence="2">FW57</strain>
    </source>
</reference>
<name>A0AAD4I461_9PEZI</name>
<dbReference type="AlphaFoldDB" id="A0AAD4I461"/>
<dbReference type="Proteomes" id="UP001197093">
    <property type="component" value="Unassembled WGS sequence"/>
</dbReference>
<accession>A0AAD4I461</accession>
<gene>
    <name evidence="2" type="ORF">NEMBOFW57_004477</name>
</gene>